<name>A0A836CE06_9STRA</name>
<dbReference type="EMBL" id="JAFCMP010000390">
    <property type="protein sequence ID" value="KAG5180506.1"/>
    <property type="molecule type" value="Genomic_DNA"/>
</dbReference>
<keyword evidence="3" id="KW-1185">Reference proteome</keyword>
<organism evidence="2 3">
    <name type="scientific">Tribonema minus</name>
    <dbReference type="NCBI Taxonomy" id="303371"/>
    <lineage>
        <taxon>Eukaryota</taxon>
        <taxon>Sar</taxon>
        <taxon>Stramenopiles</taxon>
        <taxon>Ochrophyta</taxon>
        <taxon>PX clade</taxon>
        <taxon>Xanthophyceae</taxon>
        <taxon>Tribonematales</taxon>
        <taxon>Tribonemataceae</taxon>
        <taxon>Tribonema</taxon>
    </lineage>
</organism>
<proteinExistence type="predicted"/>
<comment type="caution">
    <text evidence="2">The sequence shown here is derived from an EMBL/GenBank/DDBJ whole genome shotgun (WGS) entry which is preliminary data.</text>
</comment>
<reference evidence="2" key="1">
    <citation type="submission" date="2021-02" db="EMBL/GenBank/DDBJ databases">
        <title>First Annotated Genome of the Yellow-green Alga Tribonema minus.</title>
        <authorList>
            <person name="Mahan K.M."/>
        </authorList>
    </citation>
    <scope>NUCLEOTIDE SEQUENCE</scope>
    <source>
        <strain evidence="2">UTEX B ZZ1240</strain>
    </source>
</reference>
<sequence>MSRRSLRDGRAHTPPPLELKRELHDAEGAARHGSAAVHVRQQRRGAADQHQHERCRAVASPVSTAAKLALPRQHDGNVGARCGGGVQLRRRVTAAATAAAAVTALAKRVPGCAAATADAAAVRLTSTPCDEAHVTNPQKVTDSTVLAEVLVSFCKYLDVSEVPACSYSYSSRTGCFADAALRQQAVETEKASAAHSAAAVLATEMAHKLTVKRKLKRQRRVTYTLGPLISKC</sequence>
<protein>
    <submittedName>
        <fullName evidence="2">Uncharacterized protein</fullName>
    </submittedName>
</protein>
<evidence type="ECO:0000256" key="1">
    <source>
        <dbReference type="SAM" id="MobiDB-lite"/>
    </source>
</evidence>
<dbReference type="Proteomes" id="UP000664859">
    <property type="component" value="Unassembled WGS sequence"/>
</dbReference>
<evidence type="ECO:0000313" key="2">
    <source>
        <dbReference type="EMBL" id="KAG5180506.1"/>
    </source>
</evidence>
<accession>A0A836CE06</accession>
<evidence type="ECO:0000313" key="3">
    <source>
        <dbReference type="Proteomes" id="UP000664859"/>
    </source>
</evidence>
<feature type="region of interest" description="Disordered" evidence="1">
    <location>
        <begin position="26"/>
        <end position="52"/>
    </location>
</feature>
<gene>
    <name evidence="2" type="ORF">JKP88DRAFT_246829</name>
</gene>
<dbReference type="AlphaFoldDB" id="A0A836CE06"/>